<dbReference type="PATRIC" id="fig|136857.5.peg.2381"/>
<proteinExistence type="predicted"/>
<dbReference type="Gene3D" id="3.40.190.120">
    <property type="entry name" value="Osmoprotection protein (prox), domain 2"/>
    <property type="match status" value="1"/>
</dbReference>
<feature type="domain" description="ABC-type glycine betaine transport system substrate-binding" evidence="2">
    <location>
        <begin position="35"/>
        <end position="302"/>
    </location>
</feature>
<keyword evidence="4" id="KW-1185">Reference proteome</keyword>
<name>A0A0G3HCZ4_9CORY</name>
<dbReference type="KEGG" id="cted:CTEST_12055"/>
<feature type="chain" id="PRO_5002555084" evidence="1">
    <location>
        <begin position="24"/>
        <end position="304"/>
    </location>
</feature>
<dbReference type="EMBL" id="CP011545">
    <property type="protein sequence ID" value="AKK09818.1"/>
    <property type="molecule type" value="Genomic_DNA"/>
</dbReference>
<dbReference type="Proteomes" id="UP000035540">
    <property type="component" value="Chromosome"/>
</dbReference>
<reference evidence="3 4" key="1">
    <citation type="journal article" date="2015" name="Genome Announc.">
        <title>Complete Genome Sequence of the Type Strain Corynebacterium testudinoris DSM 44614, Recovered from Necrotic Lesions in the Mouth of a Tortoise.</title>
        <authorList>
            <person name="Ruckert C."/>
            <person name="Kriete M."/>
            <person name="Jaenicke S."/>
            <person name="Winkler A."/>
            <person name="Tauch A."/>
        </authorList>
    </citation>
    <scope>NUCLEOTIDE SEQUENCE [LARGE SCALE GENOMIC DNA]</scope>
    <source>
        <strain evidence="3 4">DSM 44614</strain>
    </source>
</reference>
<dbReference type="STRING" id="136857.CTEST_12055"/>
<feature type="signal peptide" evidence="1">
    <location>
        <begin position="1"/>
        <end position="23"/>
    </location>
</feature>
<protein>
    <submittedName>
        <fullName evidence="3">ABC family glycine betaine transport, substrate-binding protein</fullName>
    </submittedName>
</protein>
<dbReference type="GO" id="GO:0043190">
    <property type="term" value="C:ATP-binding cassette (ABC) transporter complex"/>
    <property type="evidence" value="ECO:0007669"/>
    <property type="project" value="InterPro"/>
</dbReference>
<dbReference type="GO" id="GO:0022857">
    <property type="term" value="F:transmembrane transporter activity"/>
    <property type="evidence" value="ECO:0007669"/>
    <property type="project" value="InterPro"/>
</dbReference>
<reference evidence="4" key="2">
    <citation type="submission" date="2015-05" db="EMBL/GenBank/DDBJ databases">
        <title>Complete genome sequence of Corynebacterium testudinoris DSM 44614, recovered from necrotic lesions in the mouth of a tortoise.</title>
        <authorList>
            <person name="Ruckert C."/>
            <person name="Albersmeier A."/>
            <person name="Winkler A."/>
            <person name="Tauch A."/>
        </authorList>
    </citation>
    <scope>NUCLEOTIDE SEQUENCE [LARGE SCALE GENOMIC DNA]</scope>
    <source>
        <strain evidence="4">DSM 44614</strain>
    </source>
</reference>
<dbReference type="OrthoDB" id="9781705at2"/>
<sequence length="304" mass="31584">MKNRIAALIATLALALTACSSPSDPLDSGSNDNVITIGTANFPESEIIGQVWAQALEDAGFTVEVTSAIGSREVYLRALEEGSVDLVPEYAGNLAQFYGADLPAGASSADVEKLLTEALPDGLIAGNFAEGESKDSYRVTRSLADDRGLTTLADLAKLDQVRVAANPELAERPYGPRGLTEVYNVDAATITMVPISDGGGPLTIAALTDGTADTADIYTTSPLLDAAGNEIDLVTLDDPEGLILPQNVLPLMRSDALPEGAIDAINGASALLTTDALVAMNLRNIGKEKAEAPIIARDFLANNS</sequence>
<dbReference type="InterPro" id="IPR007210">
    <property type="entry name" value="ABC_Gly_betaine_transp_sub-bd"/>
</dbReference>
<dbReference type="CDD" id="cd13606">
    <property type="entry name" value="PBP2_ProX_like"/>
    <property type="match status" value="1"/>
</dbReference>
<dbReference type="PROSITE" id="PS51257">
    <property type="entry name" value="PROKAR_LIPOPROTEIN"/>
    <property type="match status" value="1"/>
</dbReference>
<evidence type="ECO:0000313" key="4">
    <source>
        <dbReference type="Proteomes" id="UP000035540"/>
    </source>
</evidence>
<dbReference type="AlphaFoldDB" id="A0A0G3HCZ4"/>
<gene>
    <name evidence="3" type="primary">proX</name>
    <name evidence="3" type="ORF">CTEST_12055</name>
</gene>
<dbReference type="RefSeq" id="WP_047253918.1">
    <property type="nucleotide sequence ID" value="NZ_CP011545.1"/>
</dbReference>
<evidence type="ECO:0000313" key="3">
    <source>
        <dbReference type="EMBL" id="AKK09818.1"/>
    </source>
</evidence>
<evidence type="ECO:0000256" key="1">
    <source>
        <dbReference type="SAM" id="SignalP"/>
    </source>
</evidence>
<dbReference type="SUPFAM" id="SSF53850">
    <property type="entry name" value="Periplasmic binding protein-like II"/>
    <property type="match status" value="1"/>
</dbReference>
<keyword evidence="1" id="KW-0732">Signal</keyword>
<accession>A0A0G3HCZ4</accession>
<dbReference type="Gene3D" id="3.40.190.10">
    <property type="entry name" value="Periplasmic binding protein-like II"/>
    <property type="match status" value="1"/>
</dbReference>
<dbReference type="Pfam" id="PF04069">
    <property type="entry name" value="OpuAC"/>
    <property type="match status" value="1"/>
</dbReference>
<organism evidence="3 4">
    <name type="scientific">Corynebacterium testudinoris</name>
    <dbReference type="NCBI Taxonomy" id="136857"/>
    <lineage>
        <taxon>Bacteria</taxon>
        <taxon>Bacillati</taxon>
        <taxon>Actinomycetota</taxon>
        <taxon>Actinomycetes</taxon>
        <taxon>Mycobacteriales</taxon>
        <taxon>Corynebacteriaceae</taxon>
        <taxon>Corynebacterium</taxon>
    </lineage>
</organism>
<evidence type="ECO:0000259" key="2">
    <source>
        <dbReference type="Pfam" id="PF04069"/>
    </source>
</evidence>